<dbReference type="RefSeq" id="WP_143009641.1">
    <property type="nucleotide sequence ID" value="NZ_FMZH01000013.1"/>
</dbReference>
<proteinExistence type="predicted"/>
<protein>
    <submittedName>
        <fullName evidence="1">Uncharacterized protein</fullName>
    </submittedName>
</protein>
<dbReference type="EMBL" id="FMZH01000013">
    <property type="protein sequence ID" value="SDE18674.1"/>
    <property type="molecule type" value="Genomic_DNA"/>
</dbReference>
<organism evidence="1 2">
    <name type="scientific">Pedobacter soli</name>
    <dbReference type="NCBI Taxonomy" id="390242"/>
    <lineage>
        <taxon>Bacteria</taxon>
        <taxon>Pseudomonadati</taxon>
        <taxon>Bacteroidota</taxon>
        <taxon>Sphingobacteriia</taxon>
        <taxon>Sphingobacteriales</taxon>
        <taxon>Sphingobacteriaceae</taxon>
        <taxon>Pedobacter</taxon>
    </lineage>
</organism>
<sequence>MLRAVPTKSGTGIQFWGGYEDLFAMYQTLMKLTGEEETMYDDREARDIIIYSFMHELRAAYSGKLDEKSSVNFQGDLEGFYGFRFSYIDLIFLIASLRYNASYAVLDSFDQENLGTLETLMKAAMMSYDEIGTNAILPFLKPGAIDAAHPLLMQFNQQLAIDFYQKKSGITRFRNIPDMLLQTVEFHPSYYAFHSRLYAMAMEAGCPINQLDSVEYQNIKW</sequence>
<dbReference type="AlphaFoldDB" id="A0A1G7AUX5"/>
<dbReference type="Proteomes" id="UP000199455">
    <property type="component" value="Unassembled WGS sequence"/>
</dbReference>
<evidence type="ECO:0000313" key="2">
    <source>
        <dbReference type="Proteomes" id="UP000199455"/>
    </source>
</evidence>
<keyword evidence="2" id="KW-1185">Reference proteome</keyword>
<name>A0A1G7AUX5_9SPHI</name>
<reference evidence="2" key="1">
    <citation type="submission" date="2016-10" db="EMBL/GenBank/DDBJ databases">
        <authorList>
            <person name="Varghese N."/>
            <person name="Submissions S."/>
        </authorList>
    </citation>
    <scope>NUCLEOTIDE SEQUENCE [LARGE SCALE GENOMIC DNA]</scope>
    <source>
        <strain evidence="2">DSM 18609</strain>
    </source>
</reference>
<dbReference type="InterPro" id="IPR054199">
    <property type="entry name" value="DUF6904"/>
</dbReference>
<gene>
    <name evidence="1" type="ORF">SAMN04488024_11365</name>
</gene>
<accession>A0A1G7AUX5</accession>
<dbReference type="Pfam" id="PF21845">
    <property type="entry name" value="DUF6904"/>
    <property type="match status" value="1"/>
</dbReference>
<evidence type="ECO:0000313" key="1">
    <source>
        <dbReference type="EMBL" id="SDE18674.1"/>
    </source>
</evidence>
<dbReference type="STRING" id="390242.SAMN04488024_11365"/>